<keyword evidence="5" id="KW-0472">Membrane</keyword>
<keyword evidence="3 7" id="KW-0012">Acyltransferase</keyword>
<evidence type="ECO:0000256" key="1">
    <source>
        <dbReference type="ARBA" id="ARBA00005189"/>
    </source>
</evidence>
<keyword evidence="5" id="KW-1133">Transmembrane helix</keyword>
<feature type="region of interest" description="Disordered" evidence="4">
    <location>
        <begin position="236"/>
        <end position="255"/>
    </location>
</feature>
<comment type="pathway">
    <text evidence="1">Lipid metabolism.</text>
</comment>
<dbReference type="PANTHER" id="PTHR10434">
    <property type="entry name" value="1-ACYL-SN-GLYCEROL-3-PHOSPHATE ACYLTRANSFERASE"/>
    <property type="match status" value="1"/>
</dbReference>
<sequence length="255" mass="28437">MAMLRSLIYTLLQAVITPPYALFTLACFPLPVHRRYRVTYGWTRLMLFMLRTVCGLHYRVIGQENIPDRPSIILSKHQSAWETLALQQIFPPQVWVLKKELLRIPFFGWGLAMTNPIAIDRSAGKAALEQIVEQGRERLREKFWIVVFPEGTRVPPGSKGKYRIGGAWLAAHTGASIVPVAHNAGEFWGKNSFVKNPGVITVSIGKPINPDGIEPAVLIAQVEAWIEAETQRISTRNHQIAPAAPAVASTGEQEK</sequence>
<dbReference type="RefSeq" id="WP_090414171.1">
    <property type="nucleotide sequence ID" value="NZ_FNOY01000030.1"/>
</dbReference>
<dbReference type="SMART" id="SM00563">
    <property type="entry name" value="PlsC"/>
    <property type="match status" value="1"/>
</dbReference>
<keyword evidence="2 7" id="KW-0808">Transferase</keyword>
<keyword evidence="8" id="KW-1185">Reference proteome</keyword>
<accession>A0A1H3J3R8</accession>
<dbReference type="PROSITE" id="PS51257">
    <property type="entry name" value="PROKAR_LIPOPROTEIN"/>
    <property type="match status" value="1"/>
</dbReference>
<dbReference type="GO" id="GO:0003841">
    <property type="term" value="F:1-acylglycerol-3-phosphate O-acyltransferase activity"/>
    <property type="evidence" value="ECO:0007669"/>
    <property type="project" value="TreeGrafter"/>
</dbReference>
<evidence type="ECO:0000256" key="5">
    <source>
        <dbReference type="SAM" id="Phobius"/>
    </source>
</evidence>
<dbReference type="EMBL" id="FNOY01000030">
    <property type="protein sequence ID" value="SDY34670.1"/>
    <property type="molecule type" value="Genomic_DNA"/>
</dbReference>
<dbReference type="PANTHER" id="PTHR10434:SF40">
    <property type="entry name" value="1-ACYL-SN-GLYCEROL-3-PHOSPHATE ACYLTRANSFERASE"/>
    <property type="match status" value="1"/>
</dbReference>
<protein>
    <submittedName>
        <fullName evidence="7">1-acyl-sn-glycerol-3-phosphate acyltransferase</fullName>
    </submittedName>
</protein>
<feature type="domain" description="Phospholipid/glycerol acyltransferase" evidence="6">
    <location>
        <begin position="71"/>
        <end position="185"/>
    </location>
</feature>
<evidence type="ECO:0000256" key="4">
    <source>
        <dbReference type="SAM" id="MobiDB-lite"/>
    </source>
</evidence>
<dbReference type="AlphaFoldDB" id="A0A1H3J3R8"/>
<dbReference type="CDD" id="cd07989">
    <property type="entry name" value="LPLAT_AGPAT-like"/>
    <property type="match status" value="1"/>
</dbReference>
<proteinExistence type="predicted"/>
<feature type="transmembrane region" description="Helical" evidence="5">
    <location>
        <begin position="6"/>
        <end position="30"/>
    </location>
</feature>
<dbReference type="Proteomes" id="UP000198640">
    <property type="component" value="Unassembled WGS sequence"/>
</dbReference>
<evidence type="ECO:0000313" key="7">
    <source>
        <dbReference type="EMBL" id="SDY34670.1"/>
    </source>
</evidence>
<name>A0A1H3J3R8_9PROT</name>
<keyword evidence="5" id="KW-0812">Transmembrane</keyword>
<dbReference type="Pfam" id="PF01553">
    <property type="entry name" value="Acyltransferase"/>
    <property type="match status" value="1"/>
</dbReference>
<evidence type="ECO:0000313" key="8">
    <source>
        <dbReference type="Proteomes" id="UP000198640"/>
    </source>
</evidence>
<evidence type="ECO:0000259" key="6">
    <source>
        <dbReference type="SMART" id="SM00563"/>
    </source>
</evidence>
<dbReference type="InterPro" id="IPR002123">
    <property type="entry name" value="Plipid/glycerol_acylTrfase"/>
</dbReference>
<dbReference type="SUPFAM" id="SSF69593">
    <property type="entry name" value="Glycerol-3-phosphate (1)-acyltransferase"/>
    <property type="match status" value="1"/>
</dbReference>
<gene>
    <name evidence="7" type="ORF">SAMN05421881_103018</name>
</gene>
<evidence type="ECO:0000256" key="2">
    <source>
        <dbReference type="ARBA" id="ARBA00022679"/>
    </source>
</evidence>
<evidence type="ECO:0000256" key="3">
    <source>
        <dbReference type="ARBA" id="ARBA00023315"/>
    </source>
</evidence>
<organism evidence="7 8">
    <name type="scientific">Nitrosomonas halophila</name>
    <dbReference type="NCBI Taxonomy" id="44576"/>
    <lineage>
        <taxon>Bacteria</taxon>
        <taxon>Pseudomonadati</taxon>
        <taxon>Pseudomonadota</taxon>
        <taxon>Betaproteobacteria</taxon>
        <taxon>Nitrosomonadales</taxon>
        <taxon>Nitrosomonadaceae</taxon>
        <taxon>Nitrosomonas</taxon>
    </lineage>
</organism>
<dbReference type="OrthoDB" id="9812274at2"/>
<dbReference type="STRING" id="44576.SAMN05421881_103018"/>
<reference evidence="7 8" key="1">
    <citation type="submission" date="2016-10" db="EMBL/GenBank/DDBJ databases">
        <authorList>
            <person name="de Groot N.N."/>
        </authorList>
    </citation>
    <scope>NUCLEOTIDE SEQUENCE [LARGE SCALE GENOMIC DNA]</scope>
    <source>
        <strain evidence="7 8">Nm1</strain>
    </source>
</reference>
<dbReference type="GO" id="GO:0006654">
    <property type="term" value="P:phosphatidic acid biosynthetic process"/>
    <property type="evidence" value="ECO:0007669"/>
    <property type="project" value="TreeGrafter"/>
</dbReference>